<dbReference type="EMBL" id="JAKZGP010000044">
    <property type="protein sequence ID" value="MCH7410690.1"/>
    <property type="molecule type" value="Genomic_DNA"/>
</dbReference>
<sequence>MKKILLIIGIYLIIFTQLHAQGVETRSITGTVLVENDESPLPGAMVKLKNSVVWAIADDNGEFEVMVEGGTYQLEVSFLGYLTQSIEIAVPQSSPLVILMQEDELSLEAVEVVSTGYQQLPKERATGSFVFVDNELVDRRVSTNILERIEDVASGVIFNRDTYSGSDPISIRGRSTIFAESKPLIVIDNFPYDGPIENINPNDVENITILRDAAAASIWGARAGNGVIVITTKKGRFGSEPQVSLNSNITFGEKPDLWYYPNMGFDDLISVEKMLFDRGFYNSQLNAAARPPLSPVVETLVAEREGRISPEESSARLLAFSNQDSRSDLSDHFYRTTVNRQLALNISGGGNTHRYTFSAGYDKNDATIVGNGRQRISLNTQNHWSLLRNRLEVSLGMYYTNSYTESGTEVPTPYPYERLVDENGNPTTITQGYSRRYIESIAGQGLLDWSYIPLEEIGLNSNLSSQNDIRVNTTLGYNIANGLKAEVLYQYWANSSSNKNHRPEGSYYARNQVNRFTQRNADGSLFLAIPEGGILDLGMANMYSHSLRGQLTHSKDWNTKHNISSLAGFEMKDLQSEGNSTRYYGYNDDLGISLPVDHTTRFRLYHNNSLSSIGAGAGHTGVTDRFVSMYFNTAYTYDKKYVLSTSIRKDASNIFGVETNMRGVPLWSTGFAWIVSRENFYHSGWLPYLKLRATYGYNGNVDKSLSSYTTAIYAISSSHDVPPGIRRAIIINPPNPELRWEKIGVFNLALDFETKNSTLSGSVEFYTKNGTDLIGDMRIPPSAGMTQFRGNYANTKTNGVDLNLNSHNLKGKLNWNTNFLLSFVDEKVTSYQIESNTREYLGPILSPKIGMPLFSIYSLPTAGLDPDNGNPLGYLDGEISTAYSQIIAGTTPDELIYHGSGRPVVFGALRNSFDWKGLNLSFNISYRLGYYYRRPSVNYFELLNGRITHNDFEMRWQNPGDELHTQIPSMPQGSDTNRNYFYQFSSVLVEKGDHIRLQDIRLSYTLDRRKFARLPFQRAEIYSYANNIGILWKASDDQLDPDFQSMRALRSIAFGVRVDF</sequence>
<dbReference type="NCBIfam" id="TIGR04057">
    <property type="entry name" value="SusC_RagA_signa"/>
    <property type="match status" value="1"/>
</dbReference>
<dbReference type="Pfam" id="PF13715">
    <property type="entry name" value="CarbopepD_reg_2"/>
    <property type="match status" value="1"/>
</dbReference>
<comment type="caution">
    <text evidence="9">The sequence shown here is derived from an EMBL/GenBank/DDBJ whole genome shotgun (WGS) entry which is preliminary data.</text>
</comment>
<keyword evidence="6 7" id="KW-0998">Cell outer membrane</keyword>
<evidence type="ECO:0000256" key="5">
    <source>
        <dbReference type="ARBA" id="ARBA00023136"/>
    </source>
</evidence>
<comment type="subcellular location">
    <subcellularLocation>
        <location evidence="1 7">Cell outer membrane</location>
        <topology evidence="1 7">Multi-pass membrane protein</topology>
    </subcellularLocation>
</comment>
<organism evidence="9 10">
    <name type="scientific">Belliella filtrata</name>
    <dbReference type="NCBI Taxonomy" id="2923435"/>
    <lineage>
        <taxon>Bacteria</taxon>
        <taxon>Pseudomonadati</taxon>
        <taxon>Bacteroidota</taxon>
        <taxon>Cytophagia</taxon>
        <taxon>Cytophagales</taxon>
        <taxon>Cyclobacteriaceae</taxon>
        <taxon>Belliella</taxon>
    </lineage>
</organism>
<dbReference type="InterPro" id="IPR039426">
    <property type="entry name" value="TonB-dep_rcpt-like"/>
</dbReference>
<protein>
    <submittedName>
        <fullName evidence="9">SusC/RagA family TonB-linked outer membrane protein</fullName>
    </submittedName>
</protein>
<keyword evidence="4 7" id="KW-0812">Transmembrane</keyword>
<dbReference type="InterPro" id="IPR037066">
    <property type="entry name" value="Plug_dom_sf"/>
</dbReference>
<dbReference type="PROSITE" id="PS52016">
    <property type="entry name" value="TONB_DEPENDENT_REC_3"/>
    <property type="match status" value="1"/>
</dbReference>
<evidence type="ECO:0000256" key="2">
    <source>
        <dbReference type="ARBA" id="ARBA00022448"/>
    </source>
</evidence>
<dbReference type="Proteomes" id="UP001165489">
    <property type="component" value="Unassembled WGS sequence"/>
</dbReference>
<dbReference type="Gene3D" id="2.60.40.1120">
    <property type="entry name" value="Carboxypeptidase-like, regulatory domain"/>
    <property type="match status" value="1"/>
</dbReference>
<evidence type="ECO:0000256" key="1">
    <source>
        <dbReference type="ARBA" id="ARBA00004571"/>
    </source>
</evidence>
<keyword evidence="3 7" id="KW-1134">Transmembrane beta strand</keyword>
<keyword evidence="10" id="KW-1185">Reference proteome</keyword>
<dbReference type="InterPro" id="IPR023996">
    <property type="entry name" value="TonB-dep_OMP_SusC/RagA"/>
</dbReference>
<feature type="domain" description="TonB-dependent receptor plug" evidence="8">
    <location>
        <begin position="122"/>
        <end position="227"/>
    </location>
</feature>
<evidence type="ECO:0000256" key="6">
    <source>
        <dbReference type="ARBA" id="ARBA00023237"/>
    </source>
</evidence>
<dbReference type="InterPro" id="IPR012910">
    <property type="entry name" value="Plug_dom"/>
</dbReference>
<reference evidence="9" key="1">
    <citation type="submission" date="2022-03" db="EMBL/GenBank/DDBJ databases">
        <title>De novo assembled genomes of Belliella spp. (Cyclobacteriaceae) strains.</title>
        <authorList>
            <person name="Szabo A."/>
            <person name="Korponai K."/>
            <person name="Felfoldi T."/>
        </authorList>
    </citation>
    <scope>NUCLEOTIDE SEQUENCE</scope>
    <source>
        <strain evidence="9">DSM 111904</strain>
    </source>
</reference>
<dbReference type="InterPro" id="IPR008969">
    <property type="entry name" value="CarboxyPept-like_regulatory"/>
</dbReference>
<proteinExistence type="inferred from homology"/>
<dbReference type="InterPro" id="IPR036942">
    <property type="entry name" value="Beta-barrel_TonB_sf"/>
</dbReference>
<dbReference type="Pfam" id="PF07715">
    <property type="entry name" value="Plug"/>
    <property type="match status" value="1"/>
</dbReference>
<evidence type="ECO:0000313" key="10">
    <source>
        <dbReference type="Proteomes" id="UP001165489"/>
    </source>
</evidence>
<accession>A0ABS9V2P3</accession>
<dbReference type="SUPFAM" id="SSF49464">
    <property type="entry name" value="Carboxypeptidase regulatory domain-like"/>
    <property type="match status" value="1"/>
</dbReference>
<keyword evidence="5 7" id="KW-0472">Membrane</keyword>
<evidence type="ECO:0000259" key="8">
    <source>
        <dbReference type="Pfam" id="PF07715"/>
    </source>
</evidence>
<dbReference type="Gene3D" id="2.170.130.10">
    <property type="entry name" value="TonB-dependent receptor, plug domain"/>
    <property type="match status" value="1"/>
</dbReference>
<keyword evidence="2 7" id="KW-0813">Transport</keyword>
<name>A0ABS9V2P3_9BACT</name>
<evidence type="ECO:0000313" key="9">
    <source>
        <dbReference type="EMBL" id="MCH7410690.1"/>
    </source>
</evidence>
<dbReference type="InterPro" id="IPR023997">
    <property type="entry name" value="TonB-dep_OMP_SusC/RagA_CS"/>
</dbReference>
<gene>
    <name evidence="9" type="ORF">MM239_14880</name>
</gene>
<comment type="similarity">
    <text evidence="7">Belongs to the TonB-dependent receptor family.</text>
</comment>
<evidence type="ECO:0000256" key="3">
    <source>
        <dbReference type="ARBA" id="ARBA00022452"/>
    </source>
</evidence>
<evidence type="ECO:0000256" key="7">
    <source>
        <dbReference type="PROSITE-ProRule" id="PRU01360"/>
    </source>
</evidence>
<dbReference type="RefSeq" id="WP_241349051.1">
    <property type="nucleotide sequence ID" value="NZ_JAKZGP010000044.1"/>
</dbReference>
<dbReference type="Gene3D" id="2.40.170.20">
    <property type="entry name" value="TonB-dependent receptor, beta-barrel domain"/>
    <property type="match status" value="1"/>
</dbReference>
<dbReference type="SUPFAM" id="SSF56935">
    <property type="entry name" value="Porins"/>
    <property type="match status" value="1"/>
</dbReference>
<evidence type="ECO:0000256" key="4">
    <source>
        <dbReference type="ARBA" id="ARBA00022692"/>
    </source>
</evidence>
<dbReference type="NCBIfam" id="TIGR04056">
    <property type="entry name" value="OMP_RagA_SusC"/>
    <property type="match status" value="1"/>
</dbReference>